<evidence type="ECO:0000313" key="1">
    <source>
        <dbReference type="EMBL" id="GMN68120.1"/>
    </source>
</evidence>
<keyword evidence="2" id="KW-1185">Reference proteome</keyword>
<dbReference type="EMBL" id="BTGU01000556">
    <property type="protein sequence ID" value="GMN68120.1"/>
    <property type="molecule type" value="Genomic_DNA"/>
</dbReference>
<proteinExistence type="predicted"/>
<sequence length="223" mass="24375">MRETNLFAALVMVRPDQVVRDPNRVAAVREEHGDVMPAEKSWVLPPRQTDEGGIERGARPLARDPFRMVLLSDRAVWKKQPGELLAAVQPLKFQRKRDGMLQMCAVDRAINQVTVGSTYHVLNVAGKFDWSLKAVFLARLEGKSGCGQVGIANGDKVMRAWVMCSGLERAIGGVQEGHPIVVGMPSLGTGVAKPRRVALVGEVLFKGFADKHDGGKKLGAWED</sequence>
<comment type="caution">
    <text evidence="1">The sequence shown here is derived from an EMBL/GenBank/DDBJ whole genome shotgun (WGS) entry which is preliminary data.</text>
</comment>
<name>A0AA88JBU4_FICCA</name>
<gene>
    <name evidence="1" type="ORF">TIFTF001_037180</name>
</gene>
<evidence type="ECO:0000313" key="2">
    <source>
        <dbReference type="Proteomes" id="UP001187192"/>
    </source>
</evidence>
<reference evidence="1" key="1">
    <citation type="submission" date="2023-07" db="EMBL/GenBank/DDBJ databases">
        <title>draft genome sequence of fig (Ficus carica).</title>
        <authorList>
            <person name="Takahashi T."/>
            <person name="Nishimura K."/>
        </authorList>
    </citation>
    <scope>NUCLEOTIDE SEQUENCE</scope>
</reference>
<organism evidence="1 2">
    <name type="scientific">Ficus carica</name>
    <name type="common">Common fig</name>
    <dbReference type="NCBI Taxonomy" id="3494"/>
    <lineage>
        <taxon>Eukaryota</taxon>
        <taxon>Viridiplantae</taxon>
        <taxon>Streptophyta</taxon>
        <taxon>Embryophyta</taxon>
        <taxon>Tracheophyta</taxon>
        <taxon>Spermatophyta</taxon>
        <taxon>Magnoliopsida</taxon>
        <taxon>eudicotyledons</taxon>
        <taxon>Gunneridae</taxon>
        <taxon>Pentapetalae</taxon>
        <taxon>rosids</taxon>
        <taxon>fabids</taxon>
        <taxon>Rosales</taxon>
        <taxon>Moraceae</taxon>
        <taxon>Ficeae</taxon>
        <taxon>Ficus</taxon>
    </lineage>
</organism>
<accession>A0AA88JBU4</accession>
<dbReference type="AlphaFoldDB" id="A0AA88JBU4"/>
<protein>
    <submittedName>
        <fullName evidence="1">Uncharacterized protein</fullName>
    </submittedName>
</protein>
<dbReference type="Proteomes" id="UP001187192">
    <property type="component" value="Unassembled WGS sequence"/>
</dbReference>